<dbReference type="InterPro" id="IPR029044">
    <property type="entry name" value="Nucleotide-diphossugar_trans"/>
</dbReference>
<dbReference type="AlphaFoldDB" id="A0A382HHH8"/>
<feature type="non-terminal residue" evidence="1">
    <location>
        <position position="29"/>
    </location>
</feature>
<sequence>MNKSVTETKIAAVIPARMGSNRYPGKPLI</sequence>
<name>A0A382HHH8_9ZZZZ</name>
<organism evidence="1">
    <name type="scientific">marine metagenome</name>
    <dbReference type="NCBI Taxonomy" id="408172"/>
    <lineage>
        <taxon>unclassified sequences</taxon>
        <taxon>metagenomes</taxon>
        <taxon>ecological metagenomes</taxon>
    </lineage>
</organism>
<accession>A0A382HHH8</accession>
<gene>
    <name evidence="1" type="ORF">METZ01_LOCUS239379</name>
</gene>
<evidence type="ECO:0000313" key="1">
    <source>
        <dbReference type="EMBL" id="SVB86525.1"/>
    </source>
</evidence>
<proteinExistence type="predicted"/>
<dbReference type="Gene3D" id="3.90.550.10">
    <property type="entry name" value="Spore Coat Polysaccharide Biosynthesis Protein SpsA, Chain A"/>
    <property type="match status" value="1"/>
</dbReference>
<dbReference type="EMBL" id="UINC01061200">
    <property type="protein sequence ID" value="SVB86525.1"/>
    <property type="molecule type" value="Genomic_DNA"/>
</dbReference>
<reference evidence="1" key="1">
    <citation type="submission" date="2018-05" db="EMBL/GenBank/DDBJ databases">
        <authorList>
            <person name="Lanie J.A."/>
            <person name="Ng W.-L."/>
            <person name="Kazmierczak K.M."/>
            <person name="Andrzejewski T.M."/>
            <person name="Davidsen T.M."/>
            <person name="Wayne K.J."/>
            <person name="Tettelin H."/>
            <person name="Glass J.I."/>
            <person name="Rusch D."/>
            <person name="Podicherti R."/>
            <person name="Tsui H.-C.T."/>
            <person name="Winkler M.E."/>
        </authorList>
    </citation>
    <scope>NUCLEOTIDE SEQUENCE</scope>
</reference>
<feature type="non-terminal residue" evidence="1">
    <location>
        <position position="1"/>
    </location>
</feature>
<evidence type="ECO:0008006" key="2">
    <source>
        <dbReference type="Google" id="ProtNLM"/>
    </source>
</evidence>
<protein>
    <recommendedName>
        <fullName evidence="2">3-deoxy-manno-octulosonate cytidylyltransferase</fullName>
    </recommendedName>
</protein>